<feature type="domain" description="WH2" evidence="4">
    <location>
        <begin position="1713"/>
        <end position="1731"/>
    </location>
</feature>
<dbReference type="PROSITE" id="PS51082">
    <property type="entry name" value="WH2"/>
    <property type="match status" value="1"/>
</dbReference>
<dbReference type="EMBL" id="JAMSHJ010000003">
    <property type="protein sequence ID" value="KAI5429279.1"/>
    <property type="molecule type" value="Genomic_DNA"/>
</dbReference>
<keyword evidence="2" id="KW-0009">Actin-binding</keyword>
<dbReference type="Gramene" id="PSAT_LOCUS12303_t1">
    <property type="protein sequence ID" value="CAL5192411.1"/>
    <property type="gene ID" value="PSAT_LOCUS12303"/>
</dbReference>
<organism evidence="5 6">
    <name type="scientific">Pisum sativum</name>
    <name type="common">Garden pea</name>
    <name type="synonym">Lathyrus oleraceus</name>
    <dbReference type="NCBI Taxonomy" id="3888"/>
    <lineage>
        <taxon>Eukaryota</taxon>
        <taxon>Viridiplantae</taxon>
        <taxon>Streptophyta</taxon>
        <taxon>Embryophyta</taxon>
        <taxon>Tracheophyta</taxon>
        <taxon>Spermatophyta</taxon>
        <taxon>Magnoliopsida</taxon>
        <taxon>eudicotyledons</taxon>
        <taxon>Gunneridae</taxon>
        <taxon>Pentapetalae</taxon>
        <taxon>rosids</taxon>
        <taxon>fabids</taxon>
        <taxon>Fabales</taxon>
        <taxon>Fabaceae</taxon>
        <taxon>Papilionoideae</taxon>
        <taxon>50 kb inversion clade</taxon>
        <taxon>NPAAA clade</taxon>
        <taxon>Hologalegina</taxon>
        <taxon>IRL clade</taxon>
        <taxon>Fabeae</taxon>
        <taxon>Lathyrus</taxon>
    </lineage>
</organism>
<dbReference type="GO" id="GO:0005856">
    <property type="term" value="C:cytoskeleton"/>
    <property type="evidence" value="ECO:0007669"/>
    <property type="project" value="UniProtKB-SubCell"/>
</dbReference>
<accession>A0A9D5B4N2</accession>
<feature type="compositionally biased region" description="Polar residues" evidence="3">
    <location>
        <begin position="1083"/>
        <end position="1101"/>
    </location>
</feature>
<name>A0A9D5B4N2_PEA</name>
<dbReference type="GO" id="GO:0071933">
    <property type="term" value="F:Arp2/3 complex binding"/>
    <property type="evidence" value="ECO:0007669"/>
    <property type="project" value="TreeGrafter"/>
</dbReference>
<dbReference type="GO" id="GO:0030036">
    <property type="term" value="P:actin cytoskeleton organization"/>
    <property type="evidence" value="ECO:0007669"/>
    <property type="project" value="UniProtKB-UniRule"/>
</dbReference>
<feature type="region of interest" description="Disordered" evidence="3">
    <location>
        <begin position="611"/>
        <end position="690"/>
    </location>
</feature>
<evidence type="ECO:0000313" key="6">
    <source>
        <dbReference type="Proteomes" id="UP001058974"/>
    </source>
</evidence>
<keyword evidence="2" id="KW-0206">Cytoskeleton</keyword>
<gene>
    <name evidence="5" type="ORF">KIW84_034049</name>
</gene>
<feature type="compositionally biased region" description="Low complexity" evidence="3">
    <location>
        <begin position="620"/>
        <end position="632"/>
    </location>
</feature>
<feature type="region of interest" description="Disordered" evidence="3">
    <location>
        <begin position="1277"/>
        <end position="1310"/>
    </location>
</feature>
<feature type="compositionally biased region" description="Polar residues" evidence="3">
    <location>
        <begin position="648"/>
        <end position="659"/>
    </location>
</feature>
<comment type="function">
    <text evidence="2">Involved in regulation of actin and microtubule organization. Part of a WAVE complex that activates the Arp2/3 complex.</text>
</comment>
<protein>
    <recommendedName>
        <fullName evidence="2">Protein SCAR</fullName>
    </recommendedName>
    <alternativeName>
        <fullName evidence="2">Protein WAVE</fullName>
    </alternativeName>
</protein>
<dbReference type="PANTHER" id="PTHR12902">
    <property type="entry name" value="WASP-1"/>
    <property type="match status" value="1"/>
</dbReference>
<evidence type="ECO:0000256" key="1">
    <source>
        <dbReference type="ARBA" id="ARBA00006993"/>
    </source>
</evidence>
<comment type="subcellular location">
    <subcellularLocation>
        <location evidence="2">Cytoplasm</location>
        <location evidence="2">Cytoskeleton</location>
    </subcellularLocation>
</comment>
<keyword evidence="6" id="KW-1185">Reference proteome</keyword>
<feature type="region of interest" description="Disordered" evidence="3">
    <location>
        <begin position="1081"/>
        <end position="1103"/>
    </location>
</feature>
<dbReference type="GO" id="GO:2000601">
    <property type="term" value="P:positive regulation of Arp2/3 complex-mediated actin nucleation"/>
    <property type="evidence" value="ECO:0007669"/>
    <property type="project" value="TreeGrafter"/>
</dbReference>
<feature type="compositionally biased region" description="Basic and acidic residues" evidence="3">
    <location>
        <begin position="670"/>
        <end position="682"/>
    </location>
</feature>
<evidence type="ECO:0000256" key="2">
    <source>
        <dbReference type="RuleBase" id="RU367034"/>
    </source>
</evidence>
<dbReference type="Gramene" id="Psat03G0404900-T1">
    <property type="protein sequence ID" value="KAI5429279.1"/>
    <property type="gene ID" value="KIW84_034049"/>
</dbReference>
<comment type="caution">
    <text evidence="5">The sequence shown here is derived from an EMBL/GenBank/DDBJ whole genome shotgun (WGS) entry which is preliminary data.</text>
</comment>
<evidence type="ECO:0000259" key="4">
    <source>
        <dbReference type="PROSITE" id="PS51082"/>
    </source>
</evidence>
<dbReference type="InterPro" id="IPR028288">
    <property type="entry name" value="SCAR/WAVE_fam"/>
</dbReference>
<dbReference type="Proteomes" id="UP001058974">
    <property type="component" value="Chromosome 3"/>
</dbReference>
<dbReference type="OrthoDB" id="1929108at2759"/>
<sequence length="1774" mass="195824">MPISRYHIRSAHSLADPELHHAADKDDSEALLEAVAMSGLVGFLRQLGDLAQFAAELFHDLHEEVMATAERGHSLISRVQQIEAEIPPLEKAFLSRTHHPSFFTNGGIDWCPNLRSEQNLVSRGDLPRFIMDSYEECRGPPRLFLLDKFDVAGAGACLKRYSDPSFFKAEPASSVSVTETVEAHRERKIRKVKQKKGEWRRDGETPGAVLSHSKLHQLFLEERIENACSDPARLVKLKKRQFDGSAVEAKSGRSYMEEILEMTSPDHQMACETSINPLPVKLMSNDTSETGIEILEINGISHMRRSIENGKTHSSNEQEFELNSCSEVGRKTNGYLVKEPGQISSGGTGEVSSKHLKVPDETELVHDDGQNKSLLVKTNGYPVKEPEQISSGGIGEVSSKHLKVPDETELVDDDGQNKSLLVKTNGYLVKEPEQISSGGIGEVSSKYLKVPDETELVDDDGQNKSLLVKTNGYLVKEPEQISSGGIGEVSSKYLKVPDETELVDDDGQNKSLLVKTNGYLVKEPEQISSGGIGEVSSKYLKVPDETELVDDDGQNKREGSLDCYHSDDAASEVDDYMDALATIDSELEIDNECGPKKSSLNVQKLIDSNGEEEHQLQAPFSDSQSFGDSSLSEEMSSYEQDRSKENNEVQAQLPDSRSAGTPCASDDDNSSFRRDRTEEHTQLHAQLSDFQSIGNSSLETENMLSNQLPQTGELKKIYDEFVTRDDAHDLEGEISDSEPVSSGSCPVDSGCLLLSSDHGATALSDKTPHVPVERHLRLEDDEDTISLIKDNNLPVVYFDNISLNNLDVCNPHVHSHTTLQVSNDLNLAHEGECGDHSDIKVMQEESHNEHCSEISTFGDIGSRGENSICLPMELDLNLGTKMQPDDWDLQSDDDIKAMQLDSEDLFPVVETTVENSFAEELFSDFIHGNPQHEPDSVEVKILYPDQLSNVEEVPKIMFGSERNESTCSLDQVEEDDLIKHPPSPNYIPQDDDIVVNDMFPVKDLAVSAISSLDNAEIDASVVNCQASSSISSPSINPSNLLESFPASPYSNRMEMESNEIELTKISLDLNAEKRENQLEPFSDMTSPVSSLTNLEESPSTFDDSHWKNLEVSEEVARDSLTEFTSHLVVDQLKIASTDELLSLNRSDSSNSSICNNFQCSLHKEKDQDSSSLNDMKMVTQCSELDSQDSESTIVCKNDLQNSKGSFSPPSYNQLEPETHLEWTLKPRVVQHDVGFLLKNEEKCTSSKFEPHPMQISNQLEGERINCVASEFSAEVHLEESSDGSASKSSDQKISPSKHFTDPLKPLLPNLSPKATKINLEETPPMPPLPPMQWITSRVQNASLVSEREELGVSQVLFQPVQQVKPDYNSQFDLSTSERVALPYQNPFLPAVAVESNKSLRSSGLSAGISEHPVAIPLQLPVMVNDANGQHNYQVLERSQIHNPFLALPMLSYGWLPHGRVEASEGESILKSNPCPPIHLTECAVPGADTSNQQEKLSQFKSQLVEDTSIEAKKDSPGECVLNSSSWPPILPTECAVPGADTIFQQDKQTQSSGQIMEDTCFEAKKDSPGELHSVLPAECPVSGDDPLSSNEQHSDSPNALMEETVLEFTTDEEPSIHLEREQGDHIFSPKPPPPSIEIVQPNHSLLPSEGDVALSLDTSAQSSEFDDQIPNGKSKKLPPPQNHLFDVVAALDKSRLRKVTDRVRPPIAPKVDERDSLLEQIRTKSFNLRPAVVTRPNIQGPKTNLRVAAILEKANSIRQALAGSDEDDDAWSDC</sequence>
<keyword evidence="2" id="KW-0963">Cytoplasm</keyword>
<comment type="similarity">
    <text evidence="1 2">Belongs to the SCAR/WAVE family.</text>
</comment>
<dbReference type="Gene3D" id="1.20.5.340">
    <property type="match status" value="1"/>
</dbReference>
<reference evidence="5 6" key="1">
    <citation type="journal article" date="2022" name="Nat. Genet.">
        <title>Improved pea reference genome and pan-genome highlight genomic features and evolutionary characteristics.</title>
        <authorList>
            <person name="Yang T."/>
            <person name="Liu R."/>
            <person name="Luo Y."/>
            <person name="Hu S."/>
            <person name="Wang D."/>
            <person name="Wang C."/>
            <person name="Pandey M.K."/>
            <person name="Ge S."/>
            <person name="Xu Q."/>
            <person name="Li N."/>
            <person name="Li G."/>
            <person name="Huang Y."/>
            <person name="Saxena R.K."/>
            <person name="Ji Y."/>
            <person name="Li M."/>
            <person name="Yan X."/>
            <person name="He Y."/>
            <person name="Liu Y."/>
            <person name="Wang X."/>
            <person name="Xiang C."/>
            <person name="Varshney R.K."/>
            <person name="Ding H."/>
            <person name="Gao S."/>
            <person name="Zong X."/>
        </authorList>
    </citation>
    <scope>NUCLEOTIDE SEQUENCE [LARGE SCALE GENOMIC DNA]</scope>
    <source>
        <strain evidence="5 6">cv. Zhongwan 6</strain>
    </source>
</reference>
<dbReference type="GO" id="GO:0034237">
    <property type="term" value="F:protein kinase A regulatory subunit binding"/>
    <property type="evidence" value="ECO:0007669"/>
    <property type="project" value="TreeGrafter"/>
</dbReference>
<dbReference type="PANTHER" id="PTHR12902:SF35">
    <property type="entry name" value="PROTEIN SCAR"/>
    <property type="match status" value="1"/>
</dbReference>
<evidence type="ECO:0000256" key="3">
    <source>
        <dbReference type="SAM" id="MobiDB-lite"/>
    </source>
</evidence>
<dbReference type="InterPro" id="IPR003124">
    <property type="entry name" value="WH2_dom"/>
</dbReference>
<evidence type="ECO:0000313" key="5">
    <source>
        <dbReference type="EMBL" id="KAI5429279.1"/>
    </source>
</evidence>
<proteinExistence type="inferred from homology"/>
<dbReference type="GO" id="GO:0003779">
    <property type="term" value="F:actin binding"/>
    <property type="evidence" value="ECO:0007669"/>
    <property type="project" value="UniProtKB-UniRule"/>
</dbReference>
<feature type="region of interest" description="Disordered" evidence="3">
    <location>
        <begin position="1660"/>
        <end position="1680"/>
    </location>
</feature>
<dbReference type="Gene3D" id="6.10.280.150">
    <property type="match status" value="1"/>
</dbReference>